<gene>
    <name evidence="2" type="ORF">VNI00_001780</name>
</gene>
<accession>A0AAW0E1F6</accession>
<dbReference type="EMBL" id="JAYKXP010000004">
    <property type="protein sequence ID" value="KAK7059153.1"/>
    <property type="molecule type" value="Genomic_DNA"/>
</dbReference>
<evidence type="ECO:0000256" key="1">
    <source>
        <dbReference type="SAM" id="MobiDB-lite"/>
    </source>
</evidence>
<comment type="caution">
    <text evidence="2">The sequence shown here is derived from an EMBL/GenBank/DDBJ whole genome shotgun (WGS) entry which is preliminary data.</text>
</comment>
<proteinExistence type="predicted"/>
<reference evidence="2 3" key="1">
    <citation type="submission" date="2024-01" db="EMBL/GenBank/DDBJ databases">
        <title>A draft genome for a cacao thread blight-causing isolate of Paramarasmius palmivorus.</title>
        <authorList>
            <person name="Baruah I.K."/>
            <person name="Bukari Y."/>
            <person name="Amoako-Attah I."/>
            <person name="Meinhardt L.W."/>
            <person name="Bailey B.A."/>
            <person name="Cohen S.P."/>
        </authorList>
    </citation>
    <scope>NUCLEOTIDE SEQUENCE [LARGE SCALE GENOMIC DNA]</scope>
    <source>
        <strain evidence="2 3">GH-12</strain>
    </source>
</reference>
<dbReference type="AlphaFoldDB" id="A0AAW0E1F6"/>
<dbReference type="Proteomes" id="UP001383192">
    <property type="component" value="Unassembled WGS sequence"/>
</dbReference>
<evidence type="ECO:0000313" key="2">
    <source>
        <dbReference type="EMBL" id="KAK7059153.1"/>
    </source>
</evidence>
<protein>
    <submittedName>
        <fullName evidence="2">Uncharacterized protein</fullName>
    </submittedName>
</protein>
<keyword evidence="3" id="KW-1185">Reference proteome</keyword>
<name>A0AAW0E1F6_9AGAR</name>
<feature type="region of interest" description="Disordered" evidence="1">
    <location>
        <begin position="180"/>
        <end position="208"/>
    </location>
</feature>
<sequence>MKRITRDMRKVEAACNGSTSGFDHVLDLAYGRKGKLRWEIMQPLLNDPTKPLPAPIIASKPKSRPPVYSKELSALITSLYSRRTKPLSTKSLAFPPKLSLRADPTSEEARTLGPLSKRREVNTRWRYFVQEWKKVYPPLDVVVRNASDGSESSSRAATSEANIRGVGFQGERLFEEIEELVGPASPASRPKPRRGEESTSLTAPQRHPSRWLRRRYQALLYRLPVLVYTRNSKGGGSYSVELSASAIGHRTTNNSCRQPELDGGNLAWYQKSIAKS</sequence>
<organism evidence="2 3">
    <name type="scientific">Paramarasmius palmivorus</name>
    <dbReference type="NCBI Taxonomy" id="297713"/>
    <lineage>
        <taxon>Eukaryota</taxon>
        <taxon>Fungi</taxon>
        <taxon>Dikarya</taxon>
        <taxon>Basidiomycota</taxon>
        <taxon>Agaricomycotina</taxon>
        <taxon>Agaricomycetes</taxon>
        <taxon>Agaricomycetidae</taxon>
        <taxon>Agaricales</taxon>
        <taxon>Marasmiineae</taxon>
        <taxon>Marasmiaceae</taxon>
        <taxon>Paramarasmius</taxon>
    </lineage>
</organism>
<evidence type="ECO:0000313" key="3">
    <source>
        <dbReference type="Proteomes" id="UP001383192"/>
    </source>
</evidence>